<dbReference type="GO" id="GO:0008270">
    <property type="term" value="F:zinc ion binding"/>
    <property type="evidence" value="ECO:0007669"/>
    <property type="project" value="UniProtKB-KW"/>
</dbReference>
<evidence type="ECO:0000259" key="2">
    <source>
        <dbReference type="PROSITE" id="PS50157"/>
    </source>
</evidence>
<dbReference type="Pfam" id="PF04959">
    <property type="entry name" value="ARS2"/>
    <property type="match status" value="1"/>
</dbReference>
<accession>A0AAW2H7A8</accession>
<proteinExistence type="predicted"/>
<dbReference type="InterPro" id="IPR013087">
    <property type="entry name" value="Znf_C2H2_type"/>
</dbReference>
<reference evidence="3" key="1">
    <citation type="journal article" date="2024" name="Gigascience">
        <title>Chromosome-level genome of the poultry shaft louse Menopon gallinae provides insight into the host-switching and adaptive evolution of parasitic lice.</title>
        <authorList>
            <person name="Xu Y."/>
            <person name="Ma L."/>
            <person name="Liu S."/>
            <person name="Liang Y."/>
            <person name="Liu Q."/>
            <person name="He Z."/>
            <person name="Tian L."/>
            <person name="Duan Y."/>
            <person name="Cai W."/>
            <person name="Li H."/>
            <person name="Song F."/>
        </authorList>
    </citation>
    <scope>NUCLEOTIDE SEQUENCE</scope>
    <source>
        <strain evidence="3">Cailab_2023a</strain>
    </source>
</reference>
<name>A0AAW2H7A8_9NEOP</name>
<keyword evidence="1" id="KW-0862">Zinc</keyword>
<dbReference type="AlphaFoldDB" id="A0AAW2H7A8"/>
<dbReference type="Gene3D" id="3.30.160.60">
    <property type="entry name" value="Classic Zinc Finger"/>
    <property type="match status" value="1"/>
</dbReference>
<gene>
    <name evidence="3" type="ORF">PYX00_011263</name>
</gene>
<protein>
    <recommendedName>
        <fullName evidence="2">C2H2-type domain-containing protein</fullName>
    </recommendedName>
</protein>
<feature type="domain" description="C2H2-type" evidence="2">
    <location>
        <begin position="309"/>
        <end position="337"/>
    </location>
</feature>
<keyword evidence="1" id="KW-0863">Zinc-finger</keyword>
<dbReference type="PROSITE" id="PS50157">
    <property type="entry name" value="ZINC_FINGER_C2H2_2"/>
    <property type="match status" value="1"/>
</dbReference>
<evidence type="ECO:0000256" key="1">
    <source>
        <dbReference type="PROSITE-ProRule" id="PRU00042"/>
    </source>
</evidence>
<dbReference type="PROSITE" id="PS00028">
    <property type="entry name" value="ZINC_FINGER_C2H2_1"/>
    <property type="match status" value="1"/>
</dbReference>
<organism evidence="3">
    <name type="scientific">Menopon gallinae</name>
    <name type="common">poultry shaft louse</name>
    <dbReference type="NCBI Taxonomy" id="328185"/>
    <lineage>
        <taxon>Eukaryota</taxon>
        <taxon>Metazoa</taxon>
        <taxon>Ecdysozoa</taxon>
        <taxon>Arthropoda</taxon>
        <taxon>Hexapoda</taxon>
        <taxon>Insecta</taxon>
        <taxon>Pterygota</taxon>
        <taxon>Neoptera</taxon>
        <taxon>Paraneoptera</taxon>
        <taxon>Psocodea</taxon>
        <taxon>Troctomorpha</taxon>
        <taxon>Phthiraptera</taxon>
        <taxon>Amblycera</taxon>
        <taxon>Menoponidae</taxon>
        <taxon>Menopon</taxon>
    </lineage>
</organism>
<sequence>MGRGRRDEGAMTQVDIFFLLNQRKVLTKKEFLAVLPRASYLSYVQAFYKRKLNKIFSTCSDSEWFRRRYVDGGAPGCSEAAARLRAFLDNSAWSTGERFCDYYCNNILVKNIPDTMAYEDIEDLARKCLYFREFSTYQQEQRRSFGRVGVISIGGDCDEALRFMESVTDRSLKIVFEAVQFDGVKVRRCGLRGKGVAEAARDVLATLLERCMQHVPDAVPGSSSSVLCIIDKRAEASGQPLDFYAAALRRVFLFCIFCYRQYDTVYEMRALCGDWHVSADDAEESADARRMFFRKHEIYMGCRKDSERFKCDCCVKVFSSAEFAKNHVRNKHPDVMERVRARIEVFNRFVDGLDFFMASCLSGTDDPHMPSFIDMAERVEGVRYMDRVFSGEVHIGRR</sequence>
<comment type="caution">
    <text evidence="3">The sequence shown here is derived from an EMBL/GenBank/DDBJ whole genome shotgun (WGS) entry which is preliminary data.</text>
</comment>
<evidence type="ECO:0000313" key="3">
    <source>
        <dbReference type="EMBL" id="KAL0265551.1"/>
    </source>
</evidence>
<keyword evidence="1" id="KW-0479">Metal-binding</keyword>
<dbReference type="InterPro" id="IPR007042">
    <property type="entry name" value="SERRATE/Ars2_C"/>
</dbReference>
<dbReference type="EMBL" id="JARGDH010000006">
    <property type="protein sequence ID" value="KAL0265551.1"/>
    <property type="molecule type" value="Genomic_DNA"/>
</dbReference>